<evidence type="ECO:0000313" key="4">
    <source>
        <dbReference type="Proteomes" id="UP000188174"/>
    </source>
</evidence>
<name>A0ABM6I4Q5_9HYPH</name>
<keyword evidence="4" id="KW-1185">Reference proteome</keyword>
<proteinExistence type="predicted"/>
<organism evidence="3 4">
    <name type="scientific">Roseibium algicola</name>
    <dbReference type="NCBI Taxonomy" id="2857014"/>
    <lineage>
        <taxon>Bacteria</taxon>
        <taxon>Pseudomonadati</taxon>
        <taxon>Pseudomonadota</taxon>
        <taxon>Alphaproteobacteria</taxon>
        <taxon>Hyphomicrobiales</taxon>
        <taxon>Stappiaceae</taxon>
        <taxon>Roseibium</taxon>
    </lineage>
</organism>
<evidence type="ECO:0000256" key="1">
    <source>
        <dbReference type="SAM" id="MobiDB-lite"/>
    </source>
</evidence>
<sequence>MTSPVELTLADARNKIASRELCPVDYVQALLDRIAAFDDRFNALIEVAAEQALAAANSLTRGRPDRSRPMFGIPFLVKDIIDVEGCVTTCQSRAHRRAAARRNADCVQRLLDAGGIFLGKTSLDEFALGGPHFDAPWPPPRNPWNRDYTPGSSSGGSGAALAAKFAPLALGTDTGGSIRSPAMMTGVVGLKPTFNKLSMRGVHPLAPSMDVLGPMARTVEDVALAFRSLARHPVAVAREPVEAPRLVRLDHLWREELVATGETAELFDKVLRELNTAGSVISSRRTAALKCFNAAGWVTLFAEAFHVHRRSLSSHPERYGHLTREKLLRGAHVSVADYINAQHLREQLTAAIDDCLIEAEGIVLPVSAMPPCRLEDSTAMAELSAASLRMICNVTGHPALALPTGLSGQGLPMGIQVIGRKGQEEELIAIGSWIERHLSTWKPGTSPVLSRTPKENERLAAKRSSNHRN</sequence>
<dbReference type="Proteomes" id="UP000188174">
    <property type="component" value="Chromosome"/>
</dbReference>
<dbReference type="Pfam" id="PF01425">
    <property type="entry name" value="Amidase"/>
    <property type="match status" value="1"/>
</dbReference>
<dbReference type="Gene3D" id="3.90.1300.10">
    <property type="entry name" value="Amidase signature (AS) domain"/>
    <property type="match status" value="1"/>
</dbReference>
<reference evidence="3 4" key="1">
    <citation type="submission" date="2017-02" db="EMBL/GenBank/DDBJ databases">
        <authorList>
            <person name="Jeong S."/>
        </authorList>
    </citation>
    <scope>NUCLEOTIDE SEQUENCE [LARGE SCALE GENOMIC DNA]</scope>
    <source>
        <strain evidence="3 4">RMAR6-6</strain>
    </source>
</reference>
<feature type="domain" description="Amidase" evidence="2">
    <location>
        <begin position="26"/>
        <end position="427"/>
    </location>
</feature>
<dbReference type="PANTHER" id="PTHR11895">
    <property type="entry name" value="TRANSAMIDASE"/>
    <property type="match status" value="1"/>
</dbReference>
<dbReference type="InterPro" id="IPR023631">
    <property type="entry name" value="Amidase_dom"/>
</dbReference>
<dbReference type="InterPro" id="IPR036928">
    <property type="entry name" value="AS_sf"/>
</dbReference>
<accession>A0ABM6I4Q5</accession>
<feature type="region of interest" description="Disordered" evidence="1">
    <location>
        <begin position="444"/>
        <end position="469"/>
    </location>
</feature>
<dbReference type="InterPro" id="IPR000120">
    <property type="entry name" value="Amidase"/>
</dbReference>
<dbReference type="EMBL" id="CP019630">
    <property type="protein sequence ID" value="AQQ05377.1"/>
    <property type="molecule type" value="Genomic_DNA"/>
</dbReference>
<gene>
    <name evidence="3" type="ORF">B0E33_18810</name>
</gene>
<evidence type="ECO:0000313" key="3">
    <source>
        <dbReference type="EMBL" id="AQQ05377.1"/>
    </source>
</evidence>
<protein>
    <recommendedName>
        <fullName evidence="2">Amidase domain-containing protein</fullName>
    </recommendedName>
</protein>
<evidence type="ECO:0000259" key="2">
    <source>
        <dbReference type="Pfam" id="PF01425"/>
    </source>
</evidence>
<dbReference type="SUPFAM" id="SSF75304">
    <property type="entry name" value="Amidase signature (AS) enzymes"/>
    <property type="match status" value="1"/>
</dbReference>
<dbReference type="PANTHER" id="PTHR11895:SF176">
    <property type="entry name" value="AMIDASE AMID-RELATED"/>
    <property type="match status" value="1"/>
</dbReference>
<dbReference type="RefSeq" id="WP_077292049.1">
    <property type="nucleotide sequence ID" value="NZ_CP019630.1"/>
</dbReference>